<accession>A0ABS4PWC0</accession>
<dbReference type="Pfam" id="PF00089">
    <property type="entry name" value="Trypsin"/>
    <property type="match status" value="1"/>
</dbReference>
<comment type="caution">
    <text evidence="4">The sequence shown here is derived from an EMBL/GenBank/DDBJ whole genome shotgun (WGS) entry which is preliminary data.</text>
</comment>
<evidence type="ECO:0000313" key="4">
    <source>
        <dbReference type="EMBL" id="MBP2183723.1"/>
    </source>
</evidence>
<dbReference type="Gene3D" id="2.40.10.10">
    <property type="entry name" value="Trypsin-like serine proteases"/>
    <property type="match status" value="1"/>
</dbReference>
<evidence type="ECO:0000313" key="5">
    <source>
        <dbReference type="Proteomes" id="UP000741013"/>
    </source>
</evidence>
<keyword evidence="5" id="KW-1185">Reference proteome</keyword>
<dbReference type="InterPro" id="IPR001254">
    <property type="entry name" value="Trypsin_dom"/>
</dbReference>
<sequence length="306" mass="32422">MRLRRRLLAIGVTAASAATAITALLTSHHDPQGRVDGPVASAPPGVAAILADAPEFGIRNQFICTGTLVSPQRVITAAHCIDDKPPSAAGDSHLQGNPPISAMTFKVRVGSVDRTAGGELVTVKSHSRHHGWDWGREGGAMDDIARLELQRPTWTEPAEVAREVATPGQRVELYGWGPARDPAGEPPAILHRTEMLVLDTTACAGAEFRPSWAITENESCTGHPDGAGPCAGDSGGTLFTQAGQAVSSTSRSHGMCRKTVSANTSLPQYRPFIVEPVARRSRLAVLLRRRPRAARAPAGCHRPGTR</sequence>
<keyword evidence="1" id="KW-1015">Disulfide bond</keyword>
<dbReference type="PROSITE" id="PS00134">
    <property type="entry name" value="TRYPSIN_HIS"/>
    <property type="match status" value="1"/>
</dbReference>
<organism evidence="4 5">
    <name type="scientific">Amycolatopsis magusensis</name>
    <dbReference type="NCBI Taxonomy" id="882444"/>
    <lineage>
        <taxon>Bacteria</taxon>
        <taxon>Bacillati</taxon>
        <taxon>Actinomycetota</taxon>
        <taxon>Actinomycetes</taxon>
        <taxon>Pseudonocardiales</taxon>
        <taxon>Pseudonocardiaceae</taxon>
        <taxon>Amycolatopsis</taxon>
    </lineage>
</organism>
<dbReference type="SUPFAM" id="SSF50494">
    <property type="entry name" value="Trypsin-like serine proteases"/>
    <property type="match status" value="1"/>
</dbReference>
<dbReference type="InterPro" id="IPR001314">
    <property type="entry name" value="Peptidase_S1A"/>
</dbReference>
<gene>
    <name evidence="4" type="ORF">JOM49_005249</name>
</gene>
<name>A0ABS4PWC0_9PSEU</name>
<dbReference type="InterPro" id="IPR043504">
    <property type="entry name" value="Peptidase_S1_PA_chymotrypsin"/>
</dbReference>
<feature type="chain" id="PRO_5047408424" evidence="2">
    <location>
        <begin position="21"/>
        <end position="306"/>
    </location>
</feature>
<dbReference type="SMART" id="SM00020">
    <property type="entry name" value="Tryp_SPc"/>
    <property type="match status" value="1"/>
</dbReference>
<reference evidence="4 5" key="1">
    <citation type="submission" date="2021-03" db="EMBL/GenBank/DDBJ databases">
        <title>Sequencing the genomes of 1000 actinobacteria strains.</title>
        <authorList>
            <person name="Klenk H.-P."/>
        </authorList>
    </citation>
    <scope>NUCLEOTIDE SEQUENCE [LARGE SCALE GENOMIC DNA]</scope>
    <source>
        <strain evidence="4 5">DSM 45510</strain>
    </source>
</reference>
<protein>
    <submittedName>
        <fullName evidence="4">Secreted trypsin-like serine protease</fullName>
    </submittedName>
</protein>
<dbReference type="PROSITE" id="PS50240">
    <property type="entry name" value="TRYPSIN_DOM"/>
    <property type="match status" value="1"/>
</dbReference>
<keyword evidence="2" id="KW-0732">Signal</keyword>
<dbReference type="InterPro" id="IPR018114">
    <property type="entry name" value="TRYPSIN_HIS"/>
</dbReference>
<dbReference type="PANTHER" id="PTHR24256">
    <property type="entry name" value="TRYPTASE-RELATED"/>
    <property type="match status" value="1"/>
</dbReference>
<evidence type="ECO:0000256" key="2">
    <source>
        <dbReference type="SAM" id="SignalP"/>
    </source>
</evidence>
<evidence type="ECO:0000256" key="1">
    <source>
        <dbReference type="ARBA" id="ARBA00023157"/>
    </source>
</evidence>
<dbReference type="InterPro" id="IPR009003">
    <property type="entry name" value="Peptidase_S1_PA"/>
</dbReference>
<feature type="domain" description="Peptidase S1" evidence="3">
    <location>
        <begin position="34"/>
        <end position="278"/>
    </location>
</feature>
<proteinExistence type="predicted"/>
<evidence type="ECO:0000259" key="3">
    <source>
        <dbReference type="PROSITE" id="PS50240"/>
    </source>
</evidence>
<dbReference type="EMBL" id="JAGGMS010000001">
    <property type="protein sequence ID" value="MBP2183723.1"/>
    <property type="molecule type" value="Genomic_DNA"/>
</dbReference>
<dbReference type="Proteomes" id="UP000741013">
    <property type="component" value="Unassembled WGS sequence"/>
</dbReference>
<feature type="signal peptide" evidence="2">
    <location>
        <begin position="1"/>
        <end position="20"/>
    </location>
</feature>
<dbReference type="RefSeq" id="WP_209666854.1">
    <property type="nucleotide sequence ID" value="NZ_JAGGMS010000001.1"/>
</dbReference>
<dbReference type="InterPro" id="IPR051487">
    <property type="entry name" value="Ser/Thr_Proteases_Immune/Dev"/>
</dbReference>
<dbReference type="PRINTS" id="PR00722">
    <property type="entry name" value="CHYMOTRYPSIN"/>
</dbReference>